<name>A0ABW8Z859_9BURK</name>
<dbReference type="GO" id="GO:0003677">
    <property type="term" value="F:DNA binding"/>
    <property type="evidence" value="ECO:0007669"/>
    <property type="project" value="UniProtKB-KW"/>
</dbReference>
<comment type="caution">
    <text evidence="2">The sequence shown here is derived from an EMBL/GenBank/DDBJ whole genome shotgun (WGS) entry which is preliminary data.</text>
</comment>
<keyword evidence="2" id="KW-0238">DNA-binding</keyword>
<dbReference type="InterPro" id="IPR036390">
    <property type="entry name" value="WH_DNA-bd_sf"/>
</dbReference>
<protein>
    <submittedName>
        <fullName evidence="2">Winged helix DNA-binding protein</fullName>
    </submittedName>
</protein>
<dbReference type="SUPFAM" id="SSF46785">
    <property type="entry name" value="Winged helix' DNA-binding domain"/>
    <property type="match status" value="1"/>
</dbReference>
<dbReference type="Pfam" id="PF13463">
    <property type="entry name" value="HTH_27"/>
    <property type="match status" value="1"/>
</dbReference>
<dbReference type="RefSeq" id="WP_408167482.1">
    <property type="nucleotide sequence ID" value="NZ_JAQQFR010000005.1"/>
</dbReference>
<dbReference type="InterPro" id="IPR014601">
    <property type="entry name" value="Trans_reg_MarR_HTH"/>
</dbReference>
<reference evidence="2 3" key="1">
    <citation type="journal article" date="2024" name="Chem. Sci.">
        <title>Discovery of megapolipeptins by genome mining of a Burkholderiales bacteria collection.</title>
        <authorList>
            <person name="Paulo B.S."/>
            <person name="Recchia M.J.J."/>
            <person name="Lee S."/>
            <person name="Fergusson C.H."/>
            <person name="Romanowski S.B."/>
            <person name="Hernandez A."/>
            <person name="Krull N."/>
            <person name="Liu D.Y."/>
            <person name="Cavanagh H."/>
            <person name="Bos A."/>
            <person name="Gray C.A."/>
            <person name="Murphy B.T."/>
            <person name="Linington R.G."/>
            <person name="Eustaquio A.S."/>
        </authorList>
    </citation>
    <scope>NUCLEOTIDE SEQUENCE [LARGE SCALE GENOMIC DNA]</scope>
    <source>
        <strain evidence="2 3">RL21-008-BIB-B</strain>
    </source>
</reference>
<proteinExistence type="predicted"/>
<organism evidence="2 3">
    <name type="scientific">Herbaspirillum rhizosphaerae</name>
    <dbReference type="NCBI Taxonomy" id="346179"/>
    <lineage>
        <taxon>Bacteria</taxon>
        <taxon>Pseudomonadati</taxon>
        <taxon>Pseudomonadota</taxon>
        <taxon>Betaproteobacteria</taxon>
        <taxon>Burkholderiales</taxon>
        <taxon>Oxalobacteraceae</taxon>
        <taxon>Herbaspirillum</taxon>
    </lineage>
</organism>
<dbReference type="InterPro" id="IPR036388">
    <property type="entry name" value="WH-like_DNA-bd_sf"/>
</dbReference>
<evidence type="ECO:0000259" key="1">
    <source>
        <dbReference type="Pfam" id="PF13463"/>
    </source>
</evidence>
<gene>
    <name evidence="2" type="ORF">PQR63_08875</name>
</gene>
<dbReference type="PIRSF" id="PIRSF036158">
    <property type="entry name" value="UCP036158_MarR"/>
    <property type="match status" value="1"/>
</dbReference>
<evidence type="ECO:0000313" key="2">
    <source>
        <dbReference type="EMBL" id="MFL9878493.1"/>
    </source>
</evidence>
<dbReference type="EMBL" id="JAQQFR010000005">
    <property type="protein sequence ID" value="MFL9878493.1"/>
    <property type="molecule type" value="Genomic_DNA"/>
</dbReference>
<feature type="domain" description="HTH marR-type" evidence="1">
    <location>
        <begin position="71"/>
        <end position="136"/>
    </location>
</feature>
<sequence>MPTDKKTTRASVKANFAQQGNTRKVPIVSSLHLASGRSKELSEFEFGMIIANNAFNRWIVRCISAAGMKDMTPTDVLVLHHINHRAREKKLADIAFILNIEDAHIVNYSLKKLHAQGLVNTERRGKEVLYSTNEAGQDLCKRYYEIRERLLVSGLTGDDAESFELAELARFLRILSGLYEQAARSATSM</sequence>
<accession>A0ABW8Z859</accession>
<dbReference type="Gene3D" id="1.10.10.10">
    <property type="entry name" value="Winged helix-like DNA-binding domain superfamily/Winged helix DNA-binding domain"/>
    <property type="match status" value="1"/>
</dbReference>
<keyword evidence="3" id="KW-1185">Reference proteome</keyword>
<evidence type="ECO:0000313" key="3">
    <source>
        <dbReference type="Proteomes" id="UP001629214"/>
    </source>
</evidence>
<dbReference type="Proteomes" id="UP001629214">
    <property type="component" value="Unassembled WGS sequence"/>
</dbReference>
<dbReference type="InterPro" id="IPR000835">
    <property type="entry name" value="HTH_MarR-typ"/>
</dbReference>